<evidence type="ECO:0000256" key="6">
    <source>
        <dbReference type="SAM" id="Coils"/>
    </source>
</evidence>
<dbReference type="Pfam" id="PF18569">
    <property type="entry name" value="Thioredoxin_16"/>
    <property type="match status" value="1"/>
</dbReference>
<evidence type="ECO:0000256" key="1">
    <source>
        <dbReference type="ARBA" id="ARBA00004123"/>
    </source>
</evidence>
<dbReference type="InterPro" id="IPR042360">
    <property type="entry name" value="AIMP2"/>
</dbReference>
<keyword evidence="6" id="KW-0175">Coiled coil</keyword>
<comment type="caution">
    <text evidence="8">The sequence shown here is derived from an EMBL/GenBank/DDBJ whole genome shotgun (WGS) entry which is preliminary data.</text>
</comment>
<dbReference type="InterPro" id="IPR036282">
    <property type="entry name" value="Glutathione-S-Trfase_C_sf"/>
</dbReference>
<organism evidence="8 9">
    <name type="scientific">Periplaneta americana</name>
    <name type="common">American cockroach</name>
    <name type="synonym">Blatta americana</name>
    <dbReference type="NCBI Taxonomy" id="6978"/>
    <lineage>
        <taxon>Eukaryota</taxon>
        <taxon>Metazoa</taxon>
        <taxon>Ecdysozoa</taxon>
        <taxon>Arthropoda</taxon>
        <taxon>Hexapoda</taxon>
        <taxon>Insecta</taxon>
        <taxon>Pterygota</taxon>
        <taxon>Neoptera</taxon>
        <taxon>Polyneoptera</taxon>
        <taxon>Dictyoptera</taxon>
        <taxon>Blattodea</taxon>
        <taxon>Blattoidea</taxon>
        <taxon>Blattidae</taxon>
        <taxon>Blattinae</taxon>
        <taxon>Periplaneta</taxon>
    </lineage>
</organism>
<protein>
    <recommendedName>
        <fullName evidence="7">AIMP2 thioredoxin-like domain-containing protein</fullName>
    </recommendedName>
</protein>
<evidence type="ECO:0000256" key="4">
    <source>
        <dbReference type="ARBA" id="ARBA00022917"/>
    </source>
</evidence>
<dbReference type="PANTHER" id="PTHR13438">
    <property type="entry name" value="AMINOACYL TRNA SYNTHASE COMPLEX-INTERACTING MULTIFUNCTIONAL PROTEIN"/>
    <property type="match status" value="1"/>
</dbReference>
<reference evidence="8 9" key="1">
    <citation type="journal article" date="2022" name="Allergy">
        <title>Genome assembly and annotation of Periplaneta americana reveal a comprehensive cockroach allergen profile.</title>
        <authorList>
            <person name="Wang L."/>
            <person name="Xiong Q."/>
            <person name="Saelim N."/>
            <person name="Wang L."/>
            <person name="Nong W."/>
            <person name="Wan A.T."/>
            <person name="Shi M."/>
            <person name="Liu X."/>
            <person name="Cao Q."/>
            <person name="Hui J.H.L."/>
            <person name="Sookrung N."/>
            <person name="Leung T.F."/>
            <person name="Tungtrongchitr A."/>
            <person name="Tsui S.K.W."/>
        </authorList>
    </citation>
    <scope>NUCLEOTIDE SEQUENCE [LARGE SCALE GENOMIC DNA]</scope>
    <source>
        <strain evidence="8">PWHHKU_190912</strain>
    </source>
</reference>
<dbReference type="Proteomes" id="UP001148838">
    <property type="component" value="Unassembled WGS sequence"/>
</dbReference>
<evidence type="ECO:0000256" key="5">
    <source>
        <dbReference type="ARBA" id="ARBA00023242"/>
    </source>
</evidence>
<keyword evidence="5" id="KW-0539">Nucleus</keyword>
<evidence type="ECO:0000313" key="9">
    <source>
        <dbReference type="Proteomes" id="UP001148838"/>
    </source>
</evidence>
<keyword evidence="9" id="KW-1185">Reference proteome</keyword>
<accession>A0ABQ8TH41</accession>
<evidence type="ECO:0000256" key="3">
    <source>
        <dbReference type="ARBA" id="ARBA00022490"/>
    </source>
</evidence>
<dbReference type="SUPFAM" id="SSF47616">
    <property type="entry name" value="GST C-terminal domain-like"/>
    <property type="match status" value="1"/>
</dbReference>
<evidence type="ECO:0000256" key="2">
    <source>
        <dbReference type="ARBA" id="ARBA00004514"/>
    </source>
</evidence>
<sequence>MNGPNTMYRMRPIIKLTEELELPKCMYRMRNIQQAYLNSRVELQLSNKIQPSSISEQVKKFLKCPLPEMTALENRQEAILAQLADLKIQLATLRSQLKQTPVPEVKQGTDTSSKTCNILQNGVIHDVVINASPEYPPYSLAALRRLWGDGLKLGVHCHVHSSITNLPKSLDCFLSLVSSNFEQGRSPLLNVTLVWKNVGADTELVVSPMKHVTVKGEVNILRYLSRLGPPRYNYELGTDPATSARVDGILDICYTLARSRTVKEQQSLIRSLNSQLGKSQFLAGGDRISVADIAAWSVLKQRSLQGLSANMNKWLQNCSQVLRLGKIP</sequence>
<feature type="domain" description="AIMP2 thioredoxin-like" evidence="7">
    <location>
        <begin position="123"/>
        <end position="214"/>
    </location>
</feature>
<name>A0ABQ8TH41_PERAM</name>
<dbReference type="Gene3D" id="1.20.1050.130">
    <property type="match status" value="1"/>
</dbReference>
<comment type="subcellular location">
    <subcellularLocation>
        <location evidence="2">Cytoplasm</location>
        <location evidence="2">Cytosol</location>
    </subcellularLocation>
    <subcellularLocation>
        <location evidence="1">Nucleus</location>
    </subcellularLocation>
</comment>
<evidence type="ECO:0000259" key="7">
    <source>
        <dbReference type="Pfam" id="PF18569"/>
    </source>
</evidence>
<keyword evidence="4" id="KW-0648">Protein biosynthesis</keyword>
<keyword evidence="3" id="KW-0963">Cytoplasm</keyword>
<feature type="coiled-coil region" evidence="6">
    <location>
        <begin position="69"/>
        <end position="96"/>
    </location>
</feature>
<dbReference type="PANTHER" id="PTHR13438:SF2">
    <property type="entry name" value="AMINOACYL TRNA SYNTHASE COMPLEX-INTERACTING MULTIFUNCTIONAL PROTEIN 2"/>
    <property type="match status" value="1"/>
</dbReference>
<dbReference type="EMBL" id="JAJSOF020000009">
    <property type="protein sequence ID" value="KAJ4445598.1"/>
    <property type="molecule type" value="Genomic_DNA"/>
</dbReference>
<evidence type="ECO:0000313" key="8">
    <source>
        <dbReference type="EMBL" id="KAJ4445598.1"/>
    </source>
</evidence>
<dbReference type="InterPro" id="IPR041503">
    <property type="entry name" value="AIMP2_thioredoxin"/>
</dbReference>
<gene>
    <name evidence="8" type="ORF">ANN_12280</name>
</gene>
<proteinExistence type="predicted"/>